<keyword evidence="10" id="KW-1185">Reference proteome</keyword>
<dbReference type="PRINTS" id="PR00086">
    <property type="entry name" value="LLDHDRGNASE"/>
</dbReference>
<dbReference type="InterPro" id="IPR001236">
    <property type="entry name" value="Lactate/malate_DH_N"/>
</dbReference>
<dbReference type="InterPro" id="IPR011304">
    <property type="entry name" value="L-lactate_DH"/>
</dbReference>
<evidence type="ECO:0000259" key="7">
    <source>
        <dbReference type="Pfam" id="PF00056"/>
    </source>
</evidence>
<dbReference type="NCBIfam" id="TIGR01771">
    <property type="entry name" value="L-LDH-NAD"/>
    <property type="match status" value="1"/>
</dbReference>
<dbReference type="PROSITE" id="PS00064">
    <property type="entry name" value="L_LDH"/>
    <property type="match status" value="1"/>
</dbReference>
<comment type="similarity">
    <text evidence="2">Belongs to the LDH/MDH superfamily. LDH family.</text>
</comment>
<dbReference type="PIRSF" id="PIRSF000102">
    <property type="entry name" value="Lac_mal_DH"/>
    <property type="match status" value="1"/>
</dbReference>
<proteinExistence type="inferred from homology"/>
<dbReference type="InterPro" id="IPR015955">
    <property type="entry name" value="Lactate_DH/Glyco_Ohase_4_C"/>
</dbReference>
<dbReference type="SUPFAM" id="SSF56327">
    <property type="entry name" value="LDH C-terminal domain-like"/>
    <property type="match status" value="1"/>
</dbReference>
<evidence type="ECO:0000256" key="4">
    <source>
        <dbReference type="ARBA" id="ARBA00023002"/>
    </source>
</evidence>
<protein>
    <recommendedName>
        <fullName evidence="3 6">L-lactate dehydrogenase</fullName>
        <ecNumber evidence="3 6">1.1.1.27</ecNumber>
    </recommendedName>
</protein>
<dbReference type="InterPro" id="IPR036291">
    <property type="entry name" value="NAD(P)-bd_dom_sf"/>
</dbReference>
<comment type="caution">
    <text evidence="9">The sequence shown here is derived from an EMBL/GenBank/DDBJ whole genome shotgun (WGS) entry which is preliminary data.</text>
</comment>
<dbReference type="InterPro" id="IPR018177">
    <property type="entry name" value="L-lactate_DH_AS"/>
</dbReference>
<evidence type="ECO:0000313" key="10">
    <source>
        <dbReference type="Proteomes" id="UP000823674"/>
    </source>
</evidence>
<dbReference type="HAMAP" id="MF_00488">
    <property type="entry name" value="Lactate_dehydrog"/>
    <property type="match status" value="1"/>
</dbReference>
<keyword evidence="4 6" id="KW-0560">Oxidoreductase</keyword>
<evidence type="ECO:0000313" key="9">
    <source>
        <dbReference type="EMBL" id="KAG5414254.1"/>
    </source>
</evidence>
<feature type="domain" description="Lactate/malate dehydrogenase C-terminal" evidence="8">
    <location>
        <begin position="181"/>
        <end position="344"/>
    </location>
</feature>
<organism evidence="9 10">
    <name type="scientific">Brassica rapa subsp. trilocularis</name>
    <dbReference type="NCBI Taxonomy" id="1813537"/>
    <lineage>
        <taxon>Eukaryota</taxon>
        <taxon>Viridiplantae</taxon>
        <taxon>Streptophyta</taxon>
        <taxon>Embryophyta</taxon>
        <taxon>Tracheophyta</taxon>
        <taxon>Spermatophyta</taxon>
        <taxon>Magnoliopsida</taxon>
        <taxon>eudicotyledons</taxon>
        <taxon>Gunneridae</taxon>
        <taxon>Pentapetalae</taxon>
        <taxon>rosids</taxon>
        <taxon>malvids</taxon>
        <taxon>Brassicales</taxon>
        <taxon>Brassicaceae</taxon>
        <taxon>Brassiceae</taxon>
        <taxon>Brassica</taxon>
    </lineage>
</organism>
<comment type="catalytic activity">
    <reaction evidence="6">
        <text>(S)-lactate + NAD(+) = pyruvate + NADH + H(+)</text>
        <dbReference type="Rhea" id="RHEA:23444"/>
        <dbReference type="ChEBI" id="CHEBI:15361"/>
        <dbReference type="ChEBI" id="CHEBI:15378"/>
        <dbReference type="ChEBI" id="CHEBI:16651"/>
        <dbReference type="ChEBI" id="CHEBI:57540"/>
        <dbReference type="ChEBI" id="CHEBI:57945"/>
        <dbReference type="EC" id="1.1.1.27"/>
    </reaction>
</comment>
<accession>A0ABQ7NX14</accession>
<evidence type="ECO:0000259" key="8">
    <source>
        <dbReference type="Pfam" id="PF02866"/>
    </source>
</evidence>
<evidence type="ECO:0000256" key="1">
    <source>
        <dbReference type="ARBA" id="ARBA00004843"/>
    </source>
</evidence>
<dbReference type="SUPFAM" id="SSF51735">
    <property type="entry name" value="NAD(P)-binding Rossmann-fold domains"/>
    <property type="match status" value="1"/>
</dbReference>
<reference evidence="9 10" key="1">
    <citation type="submission" date="2021-03" db="EMBL/GenBank/DDBJ databases">
        <authorList>
            <person name="King G.J."/>
            <person name="Bancroft I."/>
            <person name="Baten A."/>
            <person name="Bloomfield J."/>
            <person name="Borpatragohain P."/>
            <person name="He Z."/>
            <person name="Irish N."/>
            <person name="Irwin J."/>
            <person name="Liu K."/>
            <person name="Mauleon R.P."/>
            <person name="Moore J."/>
            <person name="Morris R."/>
            <person name="Ostergaard L."/>
            <person name="Wang B."/>
            <person name="Wells R."/>
        </authorList>
    </citation>
    <scope>NUCLEOTIDE SEQUENCE [LARGE SCALE GENOMIC DNA]</scope>
    <source>
        <strain evidence="9">R-o-18</strain>
        <tissue evidence="9">Leaf</tissue>
    </source>
</reference>
<dbReference type="EC" id="1.1.1.27" evidence="3 6"/>
<dbReference type="Gene3D" id="3.40.50.720">
    <property type="entry name" value="NAD(P)-binding Rossmann-like Domain"/>
    <property type="match status" value="1"/>
</dbReference>
<dbReference type="Pfam" id="PF02866">
    <property type="entry name" value="Ldh_1_C"/>
    <property type="match status" value="1"/>
</dbReference>
<name>A0ABQ7NX14_BRACM</name>
<gene>
    <name evidence="9" type="primary">A01p021720.1_BraROA</name>
    <name evidence="9" type="ORF">IGI04_001821</name>
</gene>
<dbReference type="PANTHER" id="PTHR43128">
    <property type="entry name" value="L-2-HYDROXYCARBOXYLATE DEHYDROGENASE (NAD(P)(+))"/>
    <property type="match status" value="1"/>
</dbReference>
<sequence length="351" mass="37904">MKKNASSSSFGPGGLDLTSAFFKPILKSDPPIPSNRCTKISVVGVGNVGMAIGQTILTQDLADEIALVDANPDKLRGEMLDLQQHAAAFLPRTRFTASVDYDITAGSDLCIVTAGARQNPGESRLNLLQRNVAIFRHIIPPLAKLSPNSILLIVSNPVDVLTYVAWKLSGFPVNRVLGSGTNLDSSRFRFLIADHLDVNAQDVQAFIVGEHGDSSVALWSSISVGGIPLLSFLEKQQIAYEKQNLEDIHQTVVGSAYEVIKLKGYTSWAIGYSVANLARTILRDQRKIHPVTVLARGFYGVEGGDVFLSLPALLGRNGVVAVTNVHMTDEEAEKLQKSAKTILEMQSQLGL</sequence>
<dbReference type="Gene3D" id="3.90.110.10">
    <property type="entry name" value="Lactate dehydrogenase/glycoside hydrolase, family 4, C-terminal"/>
    <property type="match status" value="1"/>
</dbReference>
<evidence type="ECO:0000256" key="3">
    <source>
        <dbReference type="ARBA" id="ARBA00012967"/>
    </source>
</evidence>
<evidence type="ECO:0000256" key="6">
    <source>
        <dbReference type="RuleBase" id="RU000496"/>
    </source>
</evidence>
<feature type="domain" description="Lactate/malate dehydrogenase N-terminal" evidence="7">
    <location>
        <begin position="38"/>
        <end position="178"/>
    </location>
</feature>
<dbReference type="Proteomes" id="UP000823674">
    <property type="component" value="Chromosome A01"/>
</dbReference>
<evidence type="ECO:0000256" key="5">
    <source>
        <dbReference type="ARBA" id="ARBA00023027"/>
    </source>
</evidence>
<dbReference type="InterPro" id="IPR022383">
    <property type="entry name" value="Lactate/malate_DH_C"/>
</dbReference>
<dbReference type="InterPro" id="IPR001557">
    <property type="entry name" value="L-lactate/malate_DH"/>
</dbReference>
<keyword evidence="5 6" id="KW-0520">NAD</keyword>
<dbReference type="Pfam" id="PF00056">
    <property type="entry name" value="Ldh_1_N"/>
    <property type="match status" value="1"/>
</dbReference>
<comment type="pathway">
    <text evidence="1 6">Fermentation; pyruvate fermentation to lactate; (S)-lactate from pyruvate: step 1/1.</text>
</comment>
<evidence type="ECO:0000256" key="2">
    <source>
        <dbReference type="ARBA" id="ARBA00006054"/>
    </source>
</evidence>
<dbReference type="EMBL" id="JADBGQ010000001">
    <property type="protein sequence ID" value="KAG5414254.1"/>
    <property type="molecule type" value="Genomic_DNA"/>
</dbReference>
<dbReference type="PANTHER" id="PTHR43128:SF26">
    <property type="entry name" value="L-LACTATE DEHYDROGENASE"/>
    <property type="match status" value="1"/>
</dbReference>
<dbReference type="CDD" id="cd05293">
    <property type="entry name" value="LDH_1"/>
    <property type="match status" value="1"/>
</dbReference>